<feature type="transmembrane region" description="Helical" evidence="12">
    <location>
        <begin position="320"/>
        <end position="353"/>
    </location>
</feature>
<evidence type="ECO:0000256" key="11">
    <source>
        <dbReference type="ARBA" id="ARBA00047978"/>
    </source>
</evidence>
<dbReference type="GO" id="GO:1990698">
    <property type="term" value="F:palmitoleoyltransferase activity"/>
    <property type="evidence" value="ECO:0007669"/>
    <property type="project" value="UniProtKB-EC"/>
</dbReference>
<dbReference type="GO" id="GO:0061355">
    <property type="term" value="P:Wnt protein secretion"/>
    <property type="evidence" value="ECO:0007669"/>
    <property type="project" value="TreeGrafter"/>
</dbReference>
<dbReference type="EC" id="2.3.1.250" evidence="9"/>
<dbReference type="Proteomes" id="UP000827092">
    <property type="component" value="Unassembled WGS sequence"/>
</dbReference>
<accession>A0AAV6VM37</accession>
<dbReference type="GO" id="GO:0016055">
    <property type="term" value="P:Wnt signaling pathway"/>
    <property type="evidence" value="ECO:0007669"/>
    <property type="project" value="UniProtKB-KW"/>
</dbReference>
<dbReference type="Pfam" id="PF03062">
    <property type="entry name" value="MBOAT"/>
    <property type="match status" value="1"/>
</dbReference>
<evidence type="ECO:0000256" key="6">
    <source>
        <dbReference type="ARBA" id="ARBA00023136"/>
    </source>
</evidence>
<dbReference type="EMBL" id="JAFNEN010000058">
    <property type="protein sequence ID" value="KAG8197226.1"/>
    <property type="molecule type" value="Genomic_DNA"/>
</dbReference>
<evidence type="ECO:0000256" key="3">
    <source>
        <dbReference type="ARBA" id="ARBA00022687"/>
    </source>
</evidence>
<feature type="transmembrane region" description="Helical" evidence="12">
    <location>
        <begin position="91"/>
        <end position="114"/>
    </location>
</feature>
<sequence>MEEEYDYDLENYPYDDLYEDYEGFLSDPSDYTLQELWKDCLVPTLHDGFWSSAKLLCCCTVLKFILSLSILPIQVFHLASSTLGLYCLHSFFGNSIIYIVLFALIGYVVLFLASKLIKQHQGIICAIFCYGFLIVSELVFTDKKLWHRIRGCQMLLAMKLISLAFDYGYLDKNIPSIIPCCGYLFHVGTVIFGPWTSYSSYMSSKENTKFSFSWFMSVIRSLAISYAFLTVSTCWTSWLLYSAGWKWIDAYRDALSFRSSHYFVSYLSEATGTTSGLRSLTVSAASEIEIPRSLVEVVVWWNVPMHFWLKTYVFKTAKPLGYFVAILLTYAASSLLHGLNFQLAAVLLSLGFYTYIEYVLRRKLASTFSACILARKCKPDCDHIMKSNGLYVRVTNMAFRILAMFHLAYLGVMFDSSSNLEEEGYNMNHTLQKWSELDFASHWVAASFYIFYYLIS</sequence>
<name>A0AAV6VM37_9ARAC</name>
<feature type="transmembrane region" description="Helical" evidence="12">
    <location>
        <begin position="394"/>
        <end position="414"/>
    </location>
</feature>
<keyword evidence="3" id="KW-0879">Wnt signaling pathway</keyword>
<keyword evidence="4 12" id="KW-0812">Transmembrane</keyword>
<evidence type="ECO:0000256" key="9">
    <source>
        <dbReference type="ARBA" id="ARBA00038867"/>
    </source>
</evidence>
<reference evidence="13 14" key="1">
    <citation type="journal article" date="2022" name="Nat. Ecol. Evol.">
        <title>A masculinizing supergene underlies an exaggerated male reproductive morph in a spider.</title>
        <authorList>
            <person name="Hendrickx F."/>
            <person name="De Corte Z."/>
            <person name="Sonet G."/>
            <person name="Van Belleghem S.M."/>
            <person name="Kostlbacher S."/>
            <person name="Vangestel C."/>
        </authorList>
    </citation>
    <scope>NUCLEOTIDE SEQUENCE [LARGE SCALE GENOMIC DNA]</scope>
    <source>
        <strain evidence="13">W744_W776</strain>
    </source>
</reference>
<dbReference type="GO" id="GO:0005783">
    <property type="term" value="C:endoplasmic reticulum"/>
    <property type="evidence" value="ECO:0007669"/>
    <property type="project" value="TreeGrafter"/>
</dbReference>
<organism evidence="13 14">
    <name type="scientific">Oedothorax gibbosus</name>
    <dbReference type="NCBI Taxonomy" id="931172"/>
    <lineage>
        <taxon>Eukaryota</taxon>
        <taxon>Metazoa</taxon>
        <taxon>Ecdysozoa</taxon>
        <taxon>Arthropoda</taxon>
        <taxon>Chelicerata</taxon>
        <taxon>Arachnida</taxon>
        <taxon>Araneae</taxon>
        <taxon>Araneomorphae</taxon>
        <taxon>Entelegynae</taxon>
        <taxon>Araneoidea</taxon>
        <taxon>Linyphiidae</taxon>
        <taxon>Erigoninae</taxon>
        <taxon>Oedothorax</taxon>
    </lineage>
</organism>
<comment type="caution">
    <text evidence="13">The sequence shown here is derived from an EMBL/GenBank/DDBJ whole genome shotgun (WGS) entry which is preliminary data.</text>
</comment>
<evidence type="ECO:0000256" key="2">
    <source>
        <dbReference type="ARBA" id="ARBA00022679"/>
    </source>
</evidence>
<dbReference type="AlphaFoldDB" id="A0AAV6VM37"/>
<keyword evidence="5 12" id="KW-1133">Transmembrane helix</keyword>
<evidence type="ECO:0000313" key="13">
    <source>
        <dbReference type="EMBL" id="KAG8197226.1"/>
    </source>
</evidence>
<comment type="subcellular location">
    <subcellularLocation>
        <location evidence="1">Membrane</location>
        <topology evidence="1">Multi-pass membrane protein</topology>
    </subcellularLocation>
</comment>
<evidence type="ECO:0000256" key="10">
    <source>
        <dbReference type="ARBA" id="ARBA00040371"/>
    </source>
</evidence>
<dbReference type="GO" id="GO:0017147">
    <property type="term" value="F:Wnt-protein binding"/>
    <property type="evidence" value="ECO:0007669"/>
    <property type="project" value="TreeGrafter"/>
</dbReference>
<evidence type="ECO:0000256" key="1">
    <source>
        <dbReference type="ARBA" id="ARBA00004141"/>
    </source>
</evidence>
<feature type="transmembrane region" description="Helical" evidence="12">
    <location>
        <begin position="176"/>
        <end position="197"/>
    </location>
</feature>
<feature type="transmembrane region" description="Helical" evidence="12">
    <location>
        <begin position="218"/>
        <end position="241"/>
    </location>
</feature>
<feature type="transmembrane region" description="Helical" evidence="12">
    <location>
        <begin position="434"/>
        <end position="455"/>
    </location>
</feature>
<comment type="catalytic activity">
    <reaction evidence="11">
        <text>[Wnt protein]-L-serine + (9Z)-hexadecenoyl-CoA = [Wnt protein]-O-(9Z)-hexadecenoyl-L-serine + CoA</text>
        <dbReference type="Rhea" id="RHEA:45336"/>
        <dbReference type="Rhea" id="RHEA-COMP:11170"/>
        <dbReference type="Rhea" id="RHEA-COMP:11171"/>
        <dbReference type="ChEBI" id="CHEBI:29999"/>
        <dbReference type="ChEBI" id="CHEBI:57287"/>
        <dbReference type="ChEBI" id="CHEBI:61540"/>
        <dbReference type="ChEBI" id="CHEBI:85189"/>
        <dbReference type="EC" id="2.3.1.250"/>
    </reaction>
</comment>
<keyword evidence="14" id="KW-1185">Reference proteome</keyword>
<dbReference type="GO" id="GO:0030258">
    <property type="term" value="P:lipid modification"/>
    <property type="evidence" value="ECO:0007669"/>
    <property type="project" value="TreeGrafter"/>
</dbReference>
<keyword evidence="6 12" id="KW-0472">Membrane</keyword>
<dbReference type="PANTHER" id="PTHR13906">
    <property type="entry name" value="PORCUPINE"/>
    <property type="match status" value="1"/>
</dbReference>
<feature type="transmembrane region" description="Helical" evidence="12">
    <location>
        <begin position="120"/>
        <end position="140"/>
    </location>
</feature>
<dbReference type="InterPro" id="IPR004299">
    <property type="entry name" value="MBOAT_fam"/>
</dbReference>
<gene>
    <name evidence="13" type="ORF">JTE90_011380</name>
</gene>
<dbReference type="GO" id="GO:0016020">
    <property type="term" value="C:membrane"/>
    <property type="evidence" value="ECO:0007669"/>
    <property type="project" value="UniProtKB-SubCell"/>
</dbReference>
<proteinExistence type="inferred from homology"/>
<evidence type="ECO:0000256" key="5">
    <source>
        <dbReference type="ARBA" id="ARBA00022989"/>
    </source>
</evidence>
<evidence type="ECO:0000256" key="8">
    <source>
        <dbReference type="ARBA" id="ARBA00038269"/>
    </source>
</evidence>
<keyword evidence="7" id="KW-0012">Acyltransferase</keyword>
<evidence type="ECO:0000256" key="4">
    <source>
        <dbReference type="ARBA" id="ARBA00022692"/>
    </source>
</evidence>
<comment type="similarity">
    <text evidence="8">Belongs to the membrane-bound acyltransferase family. Porcupine subfamily.</text>
</comment>
<dbReference type="InterPro" id="IPR049941">
    <property type="entry name" value="LPLAT_7/PORCN-like"/>
</dbReference>
<dbReference type="PANTHER" id="PTHR13906:SF12">
    <property type="entry name" value="PROTEIN-SERINE O-PALMITOLEOYLTRANSFERASE PORCUPINE"/>
    <property type="match status" value="1"/>
</dbReference>
<evidence type="ECO:0000313" key="14">
    <source>
        <dbReference type="Proteomes" id="UP000827092"/>
    </source>
</evidence>
<keyword evidence="2" id="KW-0808">Transferase</keyword>
<evidence type="ECO:0000256" key="12">
    <source>
        <dbReference type="SAM" id="Phobius"/>
    </source>
</evidence>
<feature type="transmembrane region" description="Helical" evidence="12">
    <location>
        <begin position="53"/>
        <end position="79"/>
    </location>
</feature>
<protein>
    <recommendedName>
        <fullName evidence="10">Protein-serine O-palmitoleoyltransferase porcupine</fullName>
        <ecNumber evidence="9">2.3.1.250</ecNumber>
    </recommendedName>
</protein>
<evidence type="ECO:0000256" key="7">
    <source>
        <dbReference type="ARBA" id="ARBA00023315"/>
    </source>
</evidence>